<evidence type="ECO:0000259" key="2">
    <source>
        <dbReference type="PROSITE" id="PS51781"/>
    </source>
</evidence>
<proteinExistence type="predicted"/>
<feature type="domain" description="SH3b" evidence="2">
    <location>
        <begin position="429"/>
        <end position="489"/>
    </location>
</feature>
<sequence length="489" mass="53560">MIRKNDKNKFESFRKSEFNLATYIADNKRIVMPAFLVVCLLITILLAVRAGKNDNGTGVATTATASTSAEKVATASAVESSTADAVEVVMEEDAYPEITSLINKFYEAQATGDMDTINSITVGLTEPALIRYQVSAEYYDKFDAIKVYTKKGPETGAYVTYVYFELYFKGFEQQVPGLQTYYIRTNEEGQYYLYFGELDEEIIAYIEALSVQDDFIDLSNEVAVNYNTMLEENAELSAFLTNFSEEVNKSVGKEVASATAEASGESTDAATQDTSAAGDSASNDAASTSESKETATDSTASGPVIIEATTVVKIRSSDSTNADVLGKTEVGQQFTQIEALANGWSKIEYEGKTAYVRTEYFTVVSDGTDNDTKTESTDDSTDSKNTESKDTDTKETDTKTTETKETDTKETETKESDTASTENTGVTCNGTYHVKETVRIRKSASTESEVLGNAYQGDEIKVTNYRADGWCEVEYNGIKGFVKTEYLTK</sequence>
<gene>
    <name evidence="3" type="ORF">SAMN04487884_103177</name>
</gene>
<protein>
    <submittedName>
        <fullName evidence="3">Uncharacterized conserved protein YgiM, contains N-terminal SH3 domain, DUF1202 family</fullName>
    </submittedName>
</protein>
<name>A0A1H9MNG9_BUTFI</name>
<feature type="region of interest" description="Disordered" evidence="1">
    <location>
        <begin position="366"/>
        <end position="428"/>
    </location>
</feature>
<dbReference type="PANTHER" id="PTHR34408">
    <property type="entry name" value="FAMILY PROTEIN, PUTATIVE-RELATED"/>
    <property type="match status" value="1"/>
</dbReference>
<feature type="region of interest" description="Disordered" evidence="1">
    <location>
        <begin position="258"/>
        <end position="301"/>
    </location>
</feature>
<feature type="compositionally biased region" description="Basic and acidic residues" evidence="1">
    <location>
        <begin position="370"/>
        <end position="417"/>
    </location>
</feature>
<dbReference type="PROSITE" id="PS51781">
    <property type="entry name" value="SH3B"/>
    <property type="match status" value="2"/>
</dbReference>
<organism evidence="3 4">
    <name type="scientific">Butyrivibrio fibrisolvens</name>
    <dbReference type="NCBI Taxonomy" id="831"/>
    <lineage>
        <taxon>Bacteria</taxon>
        <taxon>Bacillati</taxon>
        <taxon>Bacillota</taxon>
        <taxon>Clostridia</taxon>
        <taxon>Lachnospirales</taxon>
        <taxon>Lachnospiraceae</taxon>
        <taxon>Butyrivibrio</taxon>
    </lineage>
</organism>
<dbReference type="Gene3D" id="2.30.30.40">
    <property type="entry name" value="SH3 Domains"/>
    <property type="match status" value="2"/>
</dbReference>
<dbReference type="EMBL" id="FOGJ01000003">
    <property type="protein sequence ID" value="SER25246.1"/>
    <property type="molecule type" value="Genomic_DNA"/>
</dbReference>
<reference evidence="3 4" key="1">
    <citation type="submission" date="2016-10" db="EMBL/GenBank/DDBJ databases">
        <authorList>
            <person name="de Groot N.N."/>
        </authorList>
    </citation>
    <scope>NUCLEOTIDE SEQUENCE [LARGE SCALE GENOMIC DNA]</scope>
    <source>
        <strain evidence="3 4">AR40</strain>
    </source>
</reference>
<dbReference type="InterPro" id="IPR052354">
    <property type="entry name" value="Cell_Wall_Dynamics_Protein"/>
</dbReference>
<dbReference type="OrthoDB" id="1690999at2"/>
<evidence type="ECO:0000313" key="4">
    <source>
        <dbReference type="Proteomes" id="UP000182584"/>
    </source>
</evidence>
<dbReference type="PANTHER" id="PTHR34408:SF2">
    <property type="entry name" value="CELL WALL-BINDING PROTEIN YWSB"/>
    <property type="match status" value="1"/>
</dbReference>
<accession>A0A1H9MNG9</accession>
<evidence type="ECO:0000313" key="3">
    <source>
        <dbReference type="EMBL" id="SER25246.1"/>
    </source>
</evidence>
<feature type="compositionally biased region" description="Polar residues" evidence="1">
    <location>
        <begin position="419"/>
        <end position="428"/>
    </location>
</feature>
<dbReference type="eggNOG" id="COG3103">
    <property type="taxonomic scope" value="Bacteria"/>
</dbReference>
<dbReference type="SMART" id="SM00287">
    <property type="entry name" value="SH3b"/>
    <property type="match status" value="2"/>
</dbReference>
<dbReference type="InterPro" id="IPR003646">
    <property type="entry name" value="SH3-like_bac-type"/>
</dbReference>
<evidence type="ECO:0000256" key="1">
    <source>
        <dbReference type="SAM" id="MobiDB-lite"/>
    </source>
</evidence>
<dbReference type="Pfam" id="PF08239">
    <property type="entry name" value="SH3_3"/>
    <property type="match status" value="2"/>
</dbReference>
<dbReference type="RefSeq" id="WP_074754386.1">
    <property type="nucleotide sequence ID" value="NZ_FOGJ01000003.1"/>
</dbReference>
<dbReference type="AlphaFoldDB" id="A0A1H9MNG9"/>
<feature type="compositionally biased region" description="Low complexity" evidence="1">
    <location>
        <begin position="258"/>
        <end position="289"/>
    </location>
</feature>
<dbReference type="Proteomes" id="UP000182584">
    <property type="component" value="Unassembled WGS sequence"/>
</dbReference>
<feature type="domain" description="SH3b" evidence="2">
    <location>
        <begin position="299"/>
        <end position="365"/>
    </location>
</feature>